<comment type="caution">
    <text evidence="1">The sequence shown here is derived from an EMBL/GenBank/DDBJ whole genome shotgun (WGS) entry which is preliminary data.</text>
</comment>
<dbReference type="Proteomes" id="UP001055879">
    <property type="component" value="Linkage Group LG13"/>
</dbReference>
<proteinExistence type="predicted"/>
<evidence type="ECO:0000313" key="2">
    <source>
        <dbReference type="Proteomes" id="UP001055879"/>
    </source>
</evidence>
<protein>
    <submittedName>
        <fullName evidence="1">Uncharacterized protein</fullName>
    </submittedName>
</protein>
<sequence>MLGPTVVSELKGKISEMEAKIQQTVSVESNDQKVKQLESENVELQRRISNLEQTMVREKSDFETEIKRLTSKLSELSASALKEQKTKSEFSKKIDQLVKERDIFASKIKELEKSASSSNQKSVSSQRSVKSFNQIRRSNIFFDEYIDGSDTSSRRKSYKKQKLVWMKKSDKDDKKDELKKKTSCVHAHKAKKSKAHNGKKYYCSICCTHDHTHKTSDHFWYGSYSITTTRTATNISGPKYQWVAKKKTDFLLQATQVKGE</sequence>
<keyword evidence="2" id="KW-1185">Reference proteome</keyword>
<accession>A0ACB8Y7U2</accession>
<gene>
    <name evidence="1" type="ORF">L6452_36197</name>
</gene>
<dbReference type="EMBL" id="CM042059">
    <property type="protein sequence ID" value="KAI3681402.1"/>
    <property type="molecule type" value="Genomic_DNA"/>
</dbReference>
<reference evidence="2" key="1">
    <citation type="journal article" date="2022" name="Mol. Ecol. Resour.">
        <title>The genomes of chicory, endive, great burdock and yacon provide insights into Asteraceae palaeo-polyploidization history and plant inulin production.</title>
        <authorList>
            <person name="Fan W."/>
            <person name="Wang S."/>
            <person name="Wang H."/>
            <person name="Wang A."/>
            <person name="Jiang F."/>
            <person name="Liu H."/>
            <person name="Zhao H."/>
            <person name="Xu D."/>
            <person name="Zhang Y."/>
        </authorList>
    </citation>
    <scope>NUCLEOTIDE SEQUENCE [LARGE SCALE GENOMIC DNA]</scope>
    <source>
        <strain evidence="2">cv. Niubang</strain>
    </source>
</reference>
<evidence type="ECO:0000313" key="1">
    <source>
        <dbReference type="EMBL" id="KAI3681402.1"/>
    </source>
</evidence>
<organism evidence="1 2">
    <name type="scientific">Arctium lappa</name>
    <name type="common">Greater burdock</name>
    <name type="synonym">Lappa major</name>
    <dbReference type="NCBI Taxonomy" id="4217"/>
    <lineage>
        <taxon>Eukaryota</taxon>
        <taxon>Viridiplantae</taxon>
        <taxon>Streptophyta</taxon>
        <taxon>Embryophyta</taxon>
        <taxon>Tracheophyta</taxon>
        <taxon>Spermatophyta</taxon>
        <taxon>Magnoliopsida</taxon>
        <taxon>eudicotyledons</taxon>
        <taxon>Gunneridae</taxon>
        <taxon>Pentapetalae</taxon>
        <taxon>asterids</taxon>
        <taxon>campanulids</taxon>
        <taxon>Asterales</taxon>
        <taxon>Asteraceae</taxon>
        <taxon>Carduoideae</taxon>
        <taxon>Cardueae</taxon>
        <taxon>Arctiinae</taxon>
        <taxon>Arctium</taxon>
    </lineage>
</organism>
<reference evidence="1 2" key="2">
    <citation type="journal article" date="2022" name="Mol. Ecol. Resour.">
        <title>The genomes of chicory, endive, great burdock and yacon provide insights into Asteraceae paleo-polyploidization history and plant inulin production.</title>
        <authorList>
            <person name="Fan W."/>
            <person name="Wang S."/>
            <person name="Wang H."/>
            <person name="Wang A."/>
            <person name="Jiang F."/>
            <person name="Liu H."/>
            <person name="Zhao H."/>
            <person name="Xu D."/>
            <person name="Zhang Y."/>
        </authorList>
    </citation>
    <scope>NUCLEOTIDE SEQUENCE [LARGE SCALE GENOMIC DNA]</scope>
    <source>
        <strain evidence="2">cv. Niubang</strain>
    </source>
</reference>
<name>A0ACB8Y7U2_ARCLA</name>